<reference evidence="4" key="1">
    <citation type="submission" date="2024-04" db="EMBL/GenBank/DDBJ databases">
        <title>Salinicola lusitanus LLJ914,a marine bacterium isolated from the Okinawa Trough.</title>
        <authorList>
            <person name="Li J."/>
        </authorList>
    </citation>
    <scope>NUCLEOTIDE SEQUENCE [LARGE SCALE GENOMIC DNA]</scope>
</reference>
<dbReference type="AlphaFoldDB" id="A0AAW0NBI2"/>
<comment type="caution">
    <text evidence="3">The sequence shown here is derived from an EMBL/GenBank/DDBJ whole genome shotgun (WGS) entry which is preliminary data.</text>
</comment>
<accession>A0AAW0NBI2</accession>
<feature type="region of interest" description="Disordered" evidence="2">
    <location>
        <begin position="128"/>
        <end position="163"/>
    </location>
</feature>
<organism evidence="3 4">
    <name type="scientific">Mugilogobius chulae</name>
    <name type="common">yellowstripe goby</name>
    <dbReference type="NCBI Taxonomy" id="88201"/>
    <lineage>
        <taxon>Eukaryota</taxon>
        <taxon>Metazoa</taxon>
        <taxon>Chordata</taxon>
        <taxon>Craniata</taxon>
        <taxon>Vertebrata</taxon>
        <taxon>Euteleostomi</taxon>
        <taxon>Actinopterygii</taxon>
        <taxon>Neopterygii</taxon>
        <taxon>Teleostei</taxon>
        <taxon>Neoteleostei</taxon>
        <taxon>Acanthomorphata</taxon>
        <taxon>Gobiaria</taxon>
        <taxon>Gobiiformes</taxon>
        <taxon>Gobioidei</taxon>
        <taxon>Gobiidae</taxon>
        <taxon>Gobionellinae</taxon>
        <taxon>Mugilogobius</taxon>
    </lineage>
</organism>
<protein>
    <submittedName>
        <fullName evidence="3">Uncharacterized protein</fullName>
    </submittedName>
</protein>
<dbReference type="Proteomes" id="UP001460270">
    <property type="component" value="Unassembled WGS sequence"/>
</dbReference>
<evidence type="ECO:0000313" key="3">
    <source>
        <dbReference type="EMBL" id="KAK7888621.1"/>
    </source>
</evidence>
<dbReference type="EMBL" id="JBBPFD010000018">
    <property type="protein sequence ID" value="KAK7888621.1"/>
    <property type="molecule type" value="Genomic_DNA"/>
</dbReference>
<keyword evidence="4" id="KW-1185">Reference proteome</keyword>
<feature type="region of interest" description="Disordered" evidence="2">
    <location>
        <begin position="1"/>
        <end position="24"/>
    </location>
</feature>
<proteinExistence type="predicted"/>
<gene>
    <name evidence="3" type="ORF">WMY93_024181</name>
</gene>
<sequence length="244" mass="28041">MTEVATEPDTEVETTIRKSERTRTLTEKGKELQEDKLKALKRRYKVVYEKWRYEARLSKVILTDTATESELKELLDNVKRTCQNVQSIYDEIRQIEAPDSDMRRKVDACTSLSDFIVKKAERWLEGNTEGDKEAWPDVGSCLESEGSKSKSKSQESSSTVLSHAQSIKRVEAAADAAASQEILAVLEEQEKQASKLQKLEVETKQCELENLMRQQAMDEQRRKIERLEEIKRLNAAKARQQTVE</sequence>
<feature type="coiled-coil region" evidence="1">
    <location>
        <begin position="179"/>
        <end position="233"/>
    </location>
</feature>
<keyword evidence="1" id="KW-0175">Coiled coil</keyword>
<evidence type="ECO:0000256" key="1">
    <source>
        <dbReference type="SAM" id="Coils"/>
    </source>
</evidence>
<feature type="compositionally biased region" description="Basic and acidic residues" evidence="2">
    <location>
        <begin position="14"/>
        <end position="24"/>
    </location>
</feature>
<feature type="compositionally biased region" description="Acidic residues" evidence="2">
    <location>
        <begin position="1"/>
        <end position="12"/>
    </location>
</feature>
<evidence type="ECO:0000256" key="2">
    <source>
        <dbReference type="SAM" id="MobiDB-lite"/>
    </source>
</evidence>
<name>A0AAW0NBI2_9GOBI</name>
<evidence type="ECO:0000313" key="4">
    <source>
        <dbReference type="Proteomes" id="UP001460270"/>
    </source>
</evidence>